<proteinExistence type="predicted"/>
<keyword evidence="2" id="KW-1185">Reference proteome</keyword>
<organism evidence="1 2">
    <name type="scientific">Streptomyces triculaminicus</name>
    <dbReference type="NCBI Taxonomy" id="2816232"/>
    <lineage>
        <taxon>Bacteria</taxon>
        <taxon>Bacillati</taxon>
        <taxon>Actinomycetota</taxon>
        <taxon>Actinomycetes</taxon>
        <taxon>Kitasatosporales</taxon>
        <taxon>Streptomycetaceae</taxon>
        <taxon>Streptomyces</taxon>
    </lineage>
</organism>
<accession>A0A939JRW7</accession>
<evidence type="ECO:0000313" key="1">
    <source>
        <dbReference type="EMBL" id="MBO0654044.1"/>
    </source>
</evidence>
<dbReference type="Proteomes" id="UP000664781">
    <property type="component" value="Unassembled WGS sequence"/>
</dbReference>
<sequence>MANVHKARGTAWESALRDYLNEGLADRNTQVRRNAQTGVNDIGDLDAYPFTGEAKAVKAYDLAGFVEQANREARNVGSPFGVALIKRPRKGVGDGYAVMDVRTFRRVRARLLGVDAPDD</sequence>
<protein>
    <submittedName>
        <fullName evidence="1">Uncharacterized protein</fullName>
    </submittedName>
</protein>
<comment type="caution">
    <text evidence="1">The sequence shown here is derived from an EMBL/GenBank/DDBJ whole genome shotgun (WGS) entry which is preliminary data.</text>
</comment>
<dbReference type="RefSeq" id="WP_207247437.1">
    <property type="nucleotide sequence ID" value="NZ_JAFMOF010000002.1"/>
</dbReference>
<dbReference type="AlphaFoldDB" id="A0A939JRW7"/>
<reference evidence="1" key="1">
    <citation type="submission" date="2021-03" db="EMBL/GenBank/DDBJ databases">
        <title>Streptomyces strains.</title>
        <authorList>
            <person name="Lund M.B."/>
            <person name="Toerring T."/>
        </authorList>
    </citation>
    <scope>NUCLEOTIDE SEQUENCE</scope>
    <source>
        <strain evidence="1">JCM 4242</strain>
    </source>
</reference>
<evidence type="ECO:0000313" key="2">
    <source>
        <dbReference type="Proteomes" id="UP000664781"/>
    </source>
</evidence>
<name>A0A939JRW7_9ACTN</name>
<gene>
    <name evidence="1" type="ORF">J1792_15055</name>
</gene>
<dbReference type="EMBL" id="JAFMOF010000002">
    <property type="protein sequence ID" value="MBO0654044.1"/>
    <property type="molecule type" value="Genomic_DNA"/>
</dbReference>